<organism evidence="2 3">
    <name type="scientific">Galendromus occidentalis</name>
    <name type="common">western predatory mite</name>
    <dbReference type="NCBI Taxonomy" id="34638"/>
    <lineage>
        <taxon>Eukaryota</taxon>
        <taxon>Metazoa</taxon>
        <taxon>Ecdysozoa</taxon>
        <taxon>Arthropoda</taxon>
        <taxon>Chelicerata</taxon>
        <taxon>Arachnida</taxon>
        <taxon>Acari</taxon>
        <taxon>Parasitiformes</taxon>
        <taxon>Mesostigmata</taxon>
        <taxon>Gamasina</taxon>
        <taxon>Phytoseioidea</taxon>
        <taxon>Phytoseiidae</taxon>
        <taxon>Typhlodrominae</taxon>
        <taxon>Galendromus</taxon>
    </lineage>
</organism>
<dbReference type="AlphaFoldDB" id="A0AAJ6VZD3"/>
<dbReference type="PANTHER" id="PTHR13622">
    <property type="entry name" value="THIAMIN PYROPHOSPHOKINASE"/>
    <property type="match status" value="1"/>
</dbReference>
<evidence type="ECO:0000313" key="2">
    <source>
        <dbReference type="Proteomes" id="UP000694867"/>
    </source>
</evidence>
<dbReference type="Pfam" id="PF00293">
    <property type="entry name" value="NUDIX"/>
    <property type="match status" value="1"/>
</dbReference>
<keyword evidence="3" id="KW-0378">Hydrolase</keyword>
<gene>
    <name evidence="3" type="primary">LOC100907576</name>
</gene>
<dbReference type="GeneID" id="100907576"/>
<dbReference type="GO" id="GO:0044715">
    <property type="term" value="F:8-oxo-dGDP phosphatase activity"/>
    <property type="evidence" value="ECO:0007669"/>
    <property type="project" value="UniProtKB-ARBA"/>
</dbReference>
<sequence length="310" mass="35203">MFEMSRVVSESEVSALNSFLRIFKPDYTSRSVKFFVNAEAVGFVHLDACAILAENASGFFRIEESKNEIHFDSSETSDGITGEIARRLHRFRERNLFPCLRGWREEMLEVSRVFGGEPLFAIERSATPLFGIKRYGVHINGFVEKDGKIDFVWLQRRSRTKQQFPGVLDIIVSGGLQAGSTPLEAAHRECFEEATMTDDLCKEHLKSVGSVSFLYEDELGLHPLTFFCYDASLPVDFEPRANDGEVENFVKFPVDDLLDLIRDPERFKVTSAPTVLDFLIRHHVIDSSYGSALMNIASTVHQNLQEDYPE</sequence>
<dbReference type="PROSITE" id="PS51462">
    <property type="entry name" value="NUDIX"/>
    <property type="match status" value="1"/>
</dbReference>
<proteinExistence type="predicted"/>
<dbReference type="InterPro" id="IPR031804">
    <property type="entry name" value="DUF4743"/>
</dbReference>
<dbReference type="SUPFAM" id="SSF55811">
    <property type="entry name" value="Nudix"/>
    <property type="match status" value="1"/>
</dbReference>
<dbReference type="Pfam" id="PF15916">
    <property type="entry name" value="DUF4743"/>
    <property type="match status" value="1"/>
</dbReference>
<protein>
    <submittedName>
        <fullName evidence="3">Nudix hydrolase 24, chloroplastic</fullName>
    </submittedName>
</protein>
<accession>A0AAJ6VZD3</accession>
<keyword evidence="2" id="KW-1185">Reference proteome</keyword>
<dbReference type="InterPro" id="IPR015797">
    <property type="entry name" value="NUDIX_hydrolase-like_dom_sf"/>
</dbReference>
<evidence type="ECO:0000313" key="3">
    <source>
        <dbReference type="RefSeq" id="XP_003745999.2"/>
    </source>
</evidence>
<dbReference type="RefSeq" id="XP_003745999.2">
    <property type="nucleotide sequence ID" value="XM_003745951.2"/>
</dbReference>
<reference evidence="3" key="1">
    <citation type="submission" date="2025-08" db="UniProtKB">
        <authorList>
            <consortium name="RefSeq"/>
        </authorList>
    </citation>
    <scope>IDENTIFICATION</scope>
</reference>
<feature type="domain" description="Nudix hydrolase" evidence="1">
    <location>
        <begin position="132"/>
        <end position="277"/>
    </location>
</feature>
<evidence type="ECO:0000259" key="1">
    <source>
        <dbReference type="PROSITE" id="PS51462"/>
    </source>
</evidence>
<dbReference type="CDD" id="cd03676">
    <property type="entry name" value="NUDIX_Tnr3_like"/>
    <property type="match status" value="1"/>
</dbReference>
<name>A0AAJ6VZD3_9ACAR</name>
<dbReference type="KEGG" id="goe:100907576"/>
<dbReference type="Proteomes" id="UP000694867">
    <property type="component" value="Unplaced"/>
</dbReference>
<dbReference type="FunFam" id="3.90.79.10:FF:000019">
    <property type="entry name" value="Thiamin pyrophosphokinase, putative"/>
    <property type="match status" value="1"/>
</dbReference>
<dbReference type="InterPro" id="IPR000086">
    <property type="entry name" value="NUDIX_hydrolase_dom"/>
</dbReference>
<dbReference type="Gene3D" id="3.90.79.10">
    <property type="entry name" value="Nucleoside Triphosphate Pyrophosphohydrolase"/>
    <property type="match status" value="1"/>
</dbReference>
<dbReference type="PANTHER" id="PTHR13622:SF8">
    <property type="entry name" value="THIAMIN PYROPHOSPHOKINASE 1"/>
    <property type="match status" value="1"/>
</dbReference>